<proteinExistence type="predicted"/>
<dbReference type="EMBL" id="HACA01028161">
    <property type="protein sequence ID" value="CDW45522.1"/>
    <property type="molecule type" value="Transcribed_RNA"/>
</dbReference>
<dbReference type="AlphaFoldDB" id="A0A0K2V5U7"/>
<accession>A0A0K2V5U7</accession>
<protein>
    <submittedName>
        <fullName evidence="1">Uncharacterized protein</fullName>
    </submittedName>
</protein>
<name>A0A0K2V5U7_LEPSM</name>
<sequence>MCKTNTSLSKNKYSIRLKIISNVKVMNGALINSIFIKSEAQITKDDIHYTTSYIENANYGFYGM</sequence>
<organism evidence="1">
    <name type="scientific">Lepeophtheirus salmonis</name>
    <name type="common">Salmon louse</name>
    <name type="synonym">Caligus salmonis</name>
    <dbReference type="NCBI Taxonomy" id="72036"/>
    <lineage>
        <taxon>Eukaryota</taxon>
        <taxon>Metazoa</taxon>
        <taxon>Ecdysozoa</taxon>
        <taxon>Arthropoda</taxon>
        <taxon>Crustacea</taxon>
        <taxon>Multicrustacea</taxon>
        <taxon>Hexanauplia</taxon>
        <taxon>Copepoda</taxon>
        <taxon>Siphonostomatoida</taxon>
        <taxon>Caligidae</taxon>
        <taxon>Lepeophtheirus</taxon>
    </lineage>
</organism>
<evidence type="ECO:0000313" key="1">
    <source>
        <dbReference type="EMBL" id="CDW45522.1"/>
    </source>
</evidence>
<reference evidence="1" key="1">
    <citation type="submission" date="2014-05" db="EMBL/GenBank/DDBJ databases">
        <authorList>
            <person name="Chronopoulou M."/>
        </authorList>
    </citation>
    <scope>NUCLEOTIDE SEQUENCE</scope>
    <source>
        <tissue evidence="1">Whole organism</tissue>
    </source>
</reference>